<dbReference type="InterPro" id="IPR005183">
    <property type="entry name" value="DUF305_CopM-like"/>
</dbReference>
<dbReference type="AlphaFoldDB" id="A0A8J3ER53"/>
<feature type="transmembrane region" description="Helical" evidence="2">
    <location>
        <begin position="43"/>
        <end position="66"/>
    </location>
</feature>
<evidence type="ECO:0000313" key="6">
    <source>
        <dbReference type="Proteomes" id="UP000621856"/>
    </source>
</evidence>
<reference evidence="4" key="3">
    <citation type="submission" date="2020-09" db="EMBL/GenBank/DDBJ databases">
        <authorList>
            <person name="Sun Q."/>
            <person name="Zhou Y."/>
        </authorList>
    </citation>
    <scope>NUCLEOTIDE SEQUENCE</scope>
    <source>
        <strain evidence="4">CGMCC 1.14984</strain>
    </source>
</reference>
<dbReference type="Proteomes" id="UP000818603">
    <property type="component" value="Unassembled WGS sequence"/>
</dbReference>
<accession>A0A8J3ER53</accession>
<keyword evidence="2" id="KW-0472">Membrane</keyword>
<comment type="caution">
    <text evidence="4">The sequence shown here is derived from an EMBL/GenBank/DDBJ whole genome shotgun (WGS) entry which is preliminary data.</text>
</comment>
<feature type="transmembrane region" description="Helical" evidence="2">
    <location>
        <begin position="72"/>
        <end position="89"/>
    </location>
</feature>
<dbReference type="RefSeq" id="WP_155140110.1">
    <property type="nucleotide sequence ID" value="NZ_BMGZ01000002.1"/>
</dbReference>
<evidence type="ECO:0000313" key="5">
    <source>
        <dbReference type="EMBL" id="NHK28257.1"/>
    </source>
</evidence>
<keyword evidence="2" id="KW-0812">Transmembrane</keyword>
<dbReference type="EMBL" id="BMGZ01000002">
    <property type="protein sequence ID" value="GGH97937.1"/>
    <property type="molecule type" value="Genomic_DNA"/>
</dbReference>
<reference evidence="5 7" key="2">
    <citation type="submission" date="2020-02" db="EMBL/GenBank/DDBJ databases">
        <title>Genome sequence of Parvularcula flava strain NH6-79.</title>
        <authorList>
            <person name="Abdul Karim M.H."/>
            <person name="Lam M.Q."/>
            <person name="Chen S.J."/>
            <person name="Yahya A."/>
            <person name="Shahir S."/>
            <person name="Shamsir M.S."/>
            <person name="Chong C.S."/>
        </authorList>
    </citation>
    <scope>NUCLEOTIDE SEQUENCE [LARGE SCALE GENOMIC DNA]</scope>
    <source>
        <strain evidence="5 7">NH6-79</strain>
    </source>
</reference>
<evidence type="ECO:0000256" key="2">
    <source>
        <dbReference type="SAM" id="Phobius"/>
    </source>
</evidence>
<organism evidence="4 6">
    <name type="scientific">Aquisalinus luteolus</name>
    <dbReference type="NCBI Taxonomy" id="1566827"/>
    <lineage>
        <taxon>Bacteria</taxon>
        <taxon>Pseudomonadati</taxon>
        <taxon>Pseudomonadota</taxon>
        <taxon>Alphaproteobacteria</taxon>
        <taxon>Parvularculales</taxon>
        <taxon>Parvularculaceae</taxon>
        <taxon>Aquisalinus</taxon>
    </lineage>
</organism>
<evidence type="ECO:0000259" key="3">
    <source>
        <dbReference type="Pfam" id="PF03713"/>
    </source>
</evidence>
<dbReference type="EMBL" id="VCJR02000002">
    <property type="protein sequence ID" value="NHK28257.1"/>
    <property type="molecule type" value="Genomic_DNA"/>
</dbReference>
<gene>
    <name evidence="5" type="ORF">FF098_010105</name>
    <name evidence="4" type="ORF">GCM10011355_20350</name>
</gene>
<dbReference type="Gene3D" id="1.20.1260.10">
    <property type="match status" value="1"/>
</dbReference>
<dbReference type="Proteomes" id="UP000621856">
    <property type="component" value="Unassembled WGS sequence"/>
</dbReference>
<keyword evidence="2" id="KW-1133">Transmembrane helix</keyword>
<feature type="region of interest" description="Disordered" evidence="1">
    <location>
        <begin position="154"/>
        <end position="185"/>
    </location>
</feature>
<feature type="transmembrane region" description="Helical" evidence="2">
    <location>
        <begin position="12"/>
        <end position="31"/>
    </location>
</feature>
<keyword evidence="7" id="KW-1185">Reference proteome</keyword>
<evidence type="ECO:0000313" key="7">
    <source>
        <dbReference type="Proteomes" id="UP000818603"/>
    </source>
</evidence>
<sequence>MQDGKSNYWRFAAMIGTSMVVMFALMYFNTYALEHVRWSETRFYMTFVMGAAMAIVMLSFMLGMYADKKINLGIFGGSVVVLVAALYLVRSQVIVEDRSYMSAMIPHHSIAIMTSERANIDDVRVRELADGIIEAQRREIKEMEWLIDDIAENGPATTDAAAEERPVPDYEGELNPVEPAGADVG</sequence>
<protein>
    <submittedName>
        <fullName evidence="5">DUF305 domain-containing protein</fullName>
    </submittedName>
</protein>
<feature type="domain" description="DUF305" evidence="3">
    <location>
        <begin position="97"/>
        <end position="144"/>
    </location>
</feature>
<dbReference type="Pfam" id="PF03713">
    <property type="entry name" value="DUF305"/>
    <property type="match status" value="1"/>
</dbReference>
<dbReference type="InterPro" id="IPR012347">
    <property type="entry name" value="Ferritin-like"/>
</dbReference>
<evidence type="ECO:0000256" key="1">
    <source>
        <dbReference type="SAM" id="MobiDB-lite"/>
    </source>
</evidence>
<proteinExistence type="predicted"/>
<reference evidence="4" key="1">
    <citation type="journal article" date="2014" name="Int. J. Syst. Evol. Microbiol.">
        <title>Complete genome sequence of Corynebacterium casei LMG S-19264T (=DSM 44701T), isolated from a smear-ripened cheese.</title>
        <authorList>
            <consortium name="US DOE Joint Genome Institute (JGI-PGF)"/>
            <person name="Walter F."/>
            <person name="Albersmeier A."/>
            <person name="Kalinowski J."/>
            <person name="Ruckert C."/>
        </authorList>
    </citation>
    <scope>NUCLEOTIDE SEQUENCE</scope>
    <source>
        <strain evidence="4">CGMCC 1.14984</strain>
    </source>
</reference>
<name>A0A8J3ER53_9PROT</name>
<evidence type="ECO:0000313" key="4">
    <source>
        <dbReference type="EMBL" id="GGH97937.1"/>
    </source>
</evidence>